<feature type="transmembrane region" description="Helical" evidence="5">
    <location>
        <begin position="126"/>
        <end position="146"/>
    </location>
</feature>
<keyword evidence="2 5" id="KW-0812">Transmembrane</keyword>
<keyword evidence="3 5" id="KW-1133">Transmembrane helix</keyword>
<comment type="caution">
    <text evidence="6">The sequence shown here is derived from an EMBL/GenBank/DDBJ whole genome shotgun (WGS) entry which is preliminary data.</text>
</comment>
<proteinExistence type="predicted"/>
<evidence type="ECO:0000256" key="1">
    <source>
        <dbReference type="ARBA" id="ARBA00004141"/>
    </source>
</evidence>
<evidence type="ECO:0000256" key="4">
    <source>
        <dbReference type="ARBA" id="ARBA00023136"/>
    </source>
</evidence>
<comment type="subcellular location">
    <subcellularLocation>
        <location evidence="1">Membrane</location>
        <topology evidence="1">Multi-pass membrane protein</topology>
    </subcellularLocation>
</comment>
<evidence type="ECO:0000313" key="6">
    <source>
        <dbReference type="EMBL" id="NSX56057.1"/>
    </source>
</evidence>
<evidence type="ECO:0000313" key="7">
    <source>
        <dbReference type="Proteomes" id="UP000777935"/>
    </source>
</evidence>
<dbReference type="EMBL" id="JABUFE010000009">
    <property type="protein sequence ID" value="NSX56057.1"/>
    <property type="molecule type" value="Genomic_DNA"/>
</dbReference>
<protein>
    <submittedName>
        <fullName evidence="6">EI24 domain-containing protein</fullName>
    </submittedName>
</protein>
<name>A0ABX2IT33_9RHOB</name>
<evidence type="ECO:0000256" key="2">
    <source>
        <dbReference type="ARBA" id="ARBA00022692"/>
    </source>
</evidence>
<feature type="transmembrane region" description="Helical" evidence="5">
    <location>
        <begin position="67"/>
        <end position="95"/>
    </location>
</feature>
<keyword evidence="7" id="KW-1185">Reference proteome</keyword>
<organism evidence="6 7">
    <name type="scientific">Parasulfitobacter algicola</name>
    <dbReference type="NCBI Taxonomy" id="2614809"/>
    <lineage>
        <taxon>Bacteria</taxon>
        <taxon>Pseudomonadati</taxon>
        <taxon>Pseudomonadota</taxon>
        <taxon>Alphaproteobacteria</taxon>
        <taxon>Rhodobacterales</taxon>
        <taxon>Roseobacteraceae</taxon>
        <taxon>Parasulfitobacter</taxon>
    </lineage>
</organism>
<dbReference type="Proteomes" id="UP000777935">
    <property type="component" value="Unassembled WGS sequence"/>
</dbReference>
<gene>
    <name evidence="6" type="ORF">HRQ87_14735</name>
</gene>
<evidence type="ECO:0000256" key="5">
    <source>
        <dbReference type="SAM" id="Phobius"/>
    </source>
</evidence>
<feature type="transmembrane region" description="Helical" evidence="5">
    <location>
        <begin position="191"/>
        <end position="214"/>
    </location>
</feature>
<sequence length="240" mass="26945">MILNDFFKALGQMGDPKFLRVFFLGVGSTIAILFVFYLIFLGLLQWIFPDSMTIPWIGEVRWIDDAISWASIPLMLILSVFLMVPVASAVTGFFLESVAQAVEDKHYPSLPPAIQFGFMETLQDSAAFLGVIVVANLFALILYIFLAPFALFIFWGLNGYLLGREYFQMVAMRRVGRDAAISLRKKYMLRIWIAGILMTAPLTIPLISLIVPILGVATFTHLYHRIQATTSGRTNPDPAR</sequence>
<accession>A0ABX2IT33</accession>
<feature type="transmembrane region" description="Helical" evidence="5">
    <location>
        <begin position="21"/>
        <end position="47"/>
    </location>
</feature>
<dbReference type="RefSeq" id="WP_174139205.1">
    <property type="nucleotide sequence ID" value="NZ_JABUFE010000009.1"/>
</dbReference>
<dbReference type="Pfam" id="PF07264">
    <property type="entry name" value="EI24"/>
    <property type="match status" value="1"/>
</dbReference>
<dbReference type="InterPro" id="IPR059112">
    <property type="entry name" value="CysZ/EI24"/>
</dbReference>
<feature type="transmembrane region" description="Helical" evidence="5">
    <location>
        <begin position="152"/>
        <end position="171"/>
    </location>
</feature>
<reference evidence="6 7" key="1">
    <citation type="submission" date="2020-06" db="EMBL/GenBank/DDBJ databases">
        <title>Sulfitobacter algicola sp. nov., isolated from green algae.</title>
        <authorList>
            <person name="Wang C."/>
        </authorList>
    </citation>
    <scope>NUCLEOTIDE SEQUENCE [LARGE SCALE GENOMIC DNA]</scope>
    <source>
        <strain evidence="6 7">1151</strain>
    </source>
</reference>
<evidence type="ECO:0000256" key="3">
    <source>
        <dbReference type="ARBA" id="ARBA00022989"/>
    </source>
</evidence>
<keyword evidence="4 5" id="KW-0472">Membrane</keyword>